<protein>
    <submittedName>
        <fullName evidence="1">Cdc40 protein</fullName>
    </submittedName>
</protein>
<dbReference type="Proteomes" id="UP000604046">
    <property type="component" value="Unassembled WGS sequence"/>
</dbReference>
<keyword evidence="2" id="KW-1185">Reference proteome</keyword>
<accession>A0A812R354</accession>
<gene>
    <name evidence="1" type="primary">Cdc40</name>
    <name evidence="1" type="ORF">SNAT2548_LOCUS22639</name>
</gene>
<dbReference type="EMBL" id="CAJNDS010002294">
    <property type="protein sequence ID" value="CAE7416297.1"/>
    <property type="molecule type" value="Genomic_DNA"/>
</dbReference>
<proteinExistence type="predicted"/>
<reference evidence="1" key="1">
    <citation type="submission" date="2021-02" db="EMBL/GenBank/DDBJ databases">
        <authorList>
            <person name="Dougan E. K."/>
            <person name="Rhodes N."/>
            <person name="Thang M."/>
            <person name="Chan C."/>
        </authorList>
    </citation>
    <scope>NUCLEOTIDE SEQUENCE</scope>
</reference>
<sequence>MHTQPRSFQPQPPEQSLQQKPRLIQDITPASRNASTDVAKYELDNLKAGRKVYVKRGMLFFLASKEVALDKISKDSMKQEKAHSDRQGSAGDCGSVLCLHGLGTWAWTRSNDPIEPISTTVWIMCEHVDIRQGNKKEGHRWLVTLFEMPENPGAIPIMLGEWDDVLPLDMELALEDQAPAVAAETSPVPYVQEDVIDIEDLNQVAGQAAVQLVPLSNLAVERISAKKGHYPIDITAAAAQAKQLIMLGDEDLKSIQKFRNSQNTVHNQVSFTSS</sequence>
<dbReference type="OrthoDB" id="390191at2759"/>
<organism evidence="1 2">
    <name type="scientific">Symbiodinium natans</name>
    <dbReference type="NCBI Taxonomy" id="878477"/>
    <lineage>
        <taxon>Eukaryota</taxon>
        <taxon>Sar</taxon>
        <taxon>Alveolata</taxon>
        <taxon>Dinophyceae</taxon>
        <taxon>Suessiales</taxon>
        <taxon>Symbiodiniaceae</taxon>
        <taxon>Symbiodinium</taxon>
    </lineage>
</organism>
<name>A0A812R354_9DINO</name>
<comment type="caution">
    <text evidence="1">The sequence shown here is derived from an EMBL/GenBank/DDBJ whole genome shotgun (WGS) entry which is preliminary data.</text>
</comment>
<evidence type="ECO:0000313" key="2">
    <source>
        <dbReference type="Proteomes" id="UP000604046"/>
    </source>
</evidence>
<evidence type="ECO:0000313" key="1">
    <source>
        <dbReference type="EMBL" id="CAE7416297.1"/>
    </source>
</evidence>
<dbReference type="AlphaFoldDB" id="A0A812R354"/>